<evidence type="ECO:0000313" key="3">
    <source>
        <dbReference type="Proteomes" id="UP000246464"/>
    </source>
</evidence>
<protein>
    <submittedName>
        <fullName evidence="1">Uncharacterized protein</fullName>
    </submittedName>
</protein>
<gene>
    <name evidence="2" type="ORF">F2P81_005645</name>
    <name evidence="1" type="ORF">SMAX5B_022518</name>
</gene>
<dbReference type="EMBL" id="VEVO01000005">
    <property type="protein sequence ID" value="KAF0042113.1"/>
    <property type="molecule type" value="Genomic_DNA"/>
</dbReference>
<dbReference type="Proteomes" id="UP000246464">
    <property type="component" value="Chromosome 12"/>
</dbReference>
<dbReference type="EMBL" id="CP026254">
    <property type="protein sequence ID" value="AWP10932.1"/>
    <property type="molecule type" value="Genomic_DNA"/>
</dbReference>
<accession>A0A2U9C7G5</accession>
<sequence>MTTNGKIGDIMNTHCHRVYIRLLKPHVFAVGRHMVYLCAIVKYSILEHISRLKIPTVGSSTPRHSDCRKPLLRFAHQDWIQV</sequence>
<dbReference type="Proteomes" id="UP000438429">
    <property type="component" value="Unassembled WGS sequence"/>
</dbReference>
<evidence type="ECO:0000313" key="4">
    <source>
        <dbReference type="Proteomes" id="UP000438429"/>
    </source>
</evidence>
<proteinExistence type="predicted"/>
<keyword evidence="3" id="KW-1185">Reference proteome</keyword>
<organism evidence="1 3">
    <name type="scientific">Scophthalmus maximus</name>
    <name type="common">Turbot</name>
    <name type="synonym">Psetta maxima</name>
    <dbReference type="NCBI Taxonomy" id="52904"/>
    <lineage>
        <taxon>Eukaryota</taxon>
        <taxon>Metazoa</taxon>
        <taxon>Chordata</taxon>
        <taxon>Craniata</taxon>
        <taxon>Vertebrata</taxon>
        <taxon>Euteleostomi</taxon>
        <taxon>Actinopterygii</taxon>
        <taxon>Neopterygii</taxon>
        <taxon>Teleostei</taxon>
        <taxon>Neoteleostei</taxon>
        <taxon>Acanthomorphata</taxon>
        <taxon>Carangaria</taxon>
        <taxon>Pleuronectiformes</taxon>
        <taxon>Pleuronectoidei</taxon>
        <taxon>Scophthalmidae</taxon>
        <taxon>Scophthalmus</taxon>
    </lineage>
</organism>
<evidence type="ECO:0000313" key="1">
    <source>
        <dbReference type="EMBL" id="AWP10932.1"/>
    </source>
</evidence>
<evidence type="ECO:0000313" key="2">
    <source>
        <dbReference type="EMBL" id="KAF0042113.1"/>
    </source>
</evidence>
<name>A0A2U9C7G5_SCOMX</name>
<dbReference type="AlphaFoldDB" id="A0A2U9C7G5"/>
<reference evidence="2 4" key="2">
    <citation type="submission" date="2019-06" db="EMBL/GenBank/DDBJ databases">
        <title>Draft genomes of female and male turbot (Scophthalmus maximus).</title>
        <authorList>
            <person name="Xu H."/>
            <person name="Xu X.-W."/>
            <person name="Shao C."/>
            <person name="Chen S."/>
        </authorList>
    </citation>
    <scope>NUCLEOTIDE SEQUENCE [LARGE SCALE GENOMIC DNA]</scope>
    <source>
        <strain evidence="2">Ysfricsl-2016a</strain>
        <tissue evidence="2">Blood</tissue>
    </source>
</reference>
<reference evidence="1 3" key="1">
    <citation type="submission" date="2017-12" db="EMBL/GenBank/DDBJ databases">
        <title>Integrating genomic resources of turbot (Scophthalmus maximus) in depth evaluation of genetic and physical mapping variation across individuals.</title>
        <authorList>
            <person name="Martinez P."/>
        </authorList>
    </citation>
    <scope>NUCLEOTIDE SEQUENCE [LARGE SCALE GENOMIC DNA]</scope>
</reference>